<gene>
    <name evidence="2" type="ORF">ABL78_3106</name>
</gene>
<evidence type="ECO:0000313" key="2">
    <source>
        <dbReference type="EMBL" id="KPI87807.1"/>
    </source>
</evidence>
<sequence>MDAGAVLNALLARHNSYVNSTNEKCALQRERRGQDAATTSARPPSKVMEAVSRGVNPLMLGADLHKTESAARERAKRRRTESASSRRAGAPRGRRLEERQRNTEEKGSALTEERSAVPSLPTSRKANLARAGAVSKTLAAQHQRLHALQQCGEEPRSHVRLSSSTADASQKRASAVTGAGGSGSEGDDAKHAREKTNLPMRGPTSHLNRDDAKTAVSAKTRRDIWRRRCTTRKILRLSRGVSRATALRRYRYTTLDAVTAHPSSLRAAAAAKAQVQGDSNADDSVPQTITFSRQLVQDTVEAKCAARRRSAARRIVLANYHAGLRASTKAATATTADGQRDGGAVSAPKMRLTRRQHKAGINGHLQQADTEMWSLVIRVVAERHEMVKQLTSSCAAAAAERGPGKDGVLPLLLARHFPLFGAVVEVQVLELQVPCVNRRRSRHRRRARYAAHIDARSNSIIGAAASCTSRLCVLQRNRGIVVEEYSDTIGVLLLPSSDEGQLAWAAAALQGCALRSGAIAPSECTTALQKLQALVPSPHVVRVPKHFPGASGAFTELLPLMLAATRHRSSLKAEDACFPAASSAGRSAHMRVLAAVFCGELSHFADVVVGATSIEAHNTGALTPSAISKYPLERLQHRCL</sequence>
<dbReference type="OMA" id="LRRYWYT"/>
<feature type="compositionally biased region" description="Basic and acidic residues" evidence="1">
    <location>
        <begin position="187"/>
        <end position="196"/>
    </location>
</feature>
<protein>
    <submittedName>
        <fullName evidence="2">Uncharacterized protein</fullName>
    </submittedName>
</protein>
<feature type="compositionally biased region" description="Basic and acidic residues" evidence="1">
    <location>
        <begin position="63"/>
        <end position="73"/>
    </location>
</feature>
<dbReference type="Proteomes" id="UP000038009">
    <property type="component" value="Unassembled WGS sequence"/>
</dbReference>
<dbReference type="EMBL" id="LJSK01000073">
    <property type="protein sequence ID" value="KPI87807.1"/>
    <property type="molecule type" value="Genomic_DNA"/>
</dbReference>
<feature type="region of interest" description="Disordered" evidence="1">
    <location>
        <begin position="27"/>
        <end position="135"/>
    </location>
</feature>
<evidence type="ECO:0000256" key="1">
    <source>
        <dbReference type="SAM" id="MobiDB-lite"/>
    </source>
</evidence>
<name>A0A0N0P714_LEPSE</name>
<feature type="compositionally biased region" description="Basic and acidic residues" evidence="1">
    <location>
        <begin position="94"/>
        <end position="115"/>
    </location>
</feature>
<feature type="compositionally biased region" description="Polar residues" evidence="1">
    <location>
        <begin position="160"/>
        <end position="172"/>
    </location>
</feature>
<accession>A0A0N0P714</accession>
<reference evidence="2 3" key="1">
    <citation type="journal article" date="2015" name="PLoS Pathog.">
        <title>Leptomonas seymouri: Adaptations to the Dixenous Life Cycle Analyzed by Genome Sequencing, Transcriptome Profiling and Co-infection with Leishmania donovani.</title>
        <authorList>
            <person name="Kraeva N."/>
            <person name="Butenko A."/>
            <person name="Hlavacova J."/>
            <person name="Kostygov A."/>
            <person name="Myskova J."/>
            <person name="Grybchuk D."/>
            <person name="Lestinova T."/>
            <person name="Votypka J."/>
            <person name="Volf P."/>
            <person name="Opperdoes F."/>
            <person name="Flegontov P."/>
            <person name="Lukes J."/>
            <person name="Yurchenko V."/>
        </authorList>
    </citation>
    <scope>NUCLEOTIDE SEQUENCE [LARGE SCALE GENOMIC DNA]</scope>
    <source>
        <strain evidence="2 3">ATCC 30220</strain>
    </source>
</reference>
<dbReference type="AlphaFoldDB" id="A0A0N0P714"/>
<keyword evidence="3" id="KW-1185">Reference proteome</keyword>
<evidence type="ECO:0000313" key="3">
    <source>
        <dbReference type="Proteomes" id="UP000038009"/>
    </source>
</evidence>
<dbReference type="VEuPathDB" id="TriTrypDB:Lsey_0073_0180"/>
<organism evidence="2 3">
    <name type="scientific">Leptomonas seymouri</name>
    <dbReference type="NCBI Taxonomy" id="5684"/>
    <lineage>
        <taxon>Eukaryota</taxon>
        <taxon>Discoba</taxon>
        <taxon>Euglenozoa</taxon>
        <taxon>Kinetoplastea</taxon>
        <taxon>Metakinetoplastina</taxon>
        <taxon>Trypanosomatida</taxon>
        <taxon>Trypanosomatidae</taxon>
        <taxon>Leishmaniinae</taxon>
        <taxon>Leptomonas</taxon>
    </lineage>
</organism>
<feature type="compositionally biased region" description="Low complexity" evidence="1">
    <location>
        <begin position="82"/>
        <end position="91"/>
    </location>
</feature>
<feature type="region of interest" description="Disordered" evidence="1">
    <location>
        <begin position="150"/>
        <end position="215"/>
    </location>
</feature>
<dbReference type="OrthoDB" id="241557at2759"/>
<proteinExistence type="predicted"/>
<comment type="caution">
    <text evidence="2">The sequence shown here is derived from an EMBL/GenBank/DDBJ whole genome shotgun (WGS) entry which is preliminary data.</text>
</comment>